<organism evidence="1 2">
    <name type="scientific">Komagataeibacter medellinensis</name>
    <dbReference type="NCBI Taxonomy" id="1177712"/>
    <lineage>
        <taxon>Bacteria</taxon>
        <taxon>Pseudomonadati</taxon>
        <taxon>Pseudomonadota</taxon>
        <taxon>Alphaproteobacteria</taxon>
        <taxon>Acetobacterales</taxon>
        <taxon>Acetobacteraceae</taxon>
        <taxon>Komagataeibacter</taxon>
    </lineage>
</organism>
<gene>
    <name evidence="1" type="ORF">D3W54_10500</name>
</gene>
<proteinExistence type="predicted"/>
<name>A0ABQ6VWH4_9PROT</name>
<comment type="caution">
    <text evidence="1">The sequence shown here is derived from an EMBL/GenBank/DDBJ whole genome shotgun (WGS) entry which is preliminary data.</text>
</comment>
<dbReference type="Proteomes" id="UP000427842">
    <property type="component" value="Unassembled WGS sequence"/>
</dbReference>
<dbReference type="EMBL" id="QYAZ01000001">
    <property type="protein sequence ID" value="KAB8124530.1"/>
    <property type="molecule type" value="Genomic_DNA"/>
</dbReference>
<keyword evidence="2" id="KW-1185">Reference proteome</keyword>
<sequence>MGLGFHQKRKCFCNDGQWVIRVNSKSFDQAGIVCPYAHPDLAHAYSQINQPCITIFWPDGFHILSQNHQGMSSGQL</sequence>
<evidence type="ECO:0000313" key="2">
    <source>
        <dbReference type="Proteomes" id="UP000427842"/>
    </source>
</evidence>
<protein>
    <recommendedName>
        <fullName evidence="3">Transposase</fullName>
    </recommendedName>
</protein>
<reference evidence="1 2" key="1">
    <citation type="submission" date="2018-09" db="EMBL/GenBank/DDBJ databases">
        <title>Genome sequence and characterization of the bcs clusters for the production of nanocellulose from the low pH resistant strain Komagataeibacter medellinensis ID13488.</title>
        <authorList>
            <person name="Hernandez-Arriaga A.M."/>
            <person name="Del Cerro C."/>
            <person name="Urbina L."/>
            <person name="Eceiza A."/>
            <person name="Retegi A."/>
            <person name="Prieto M.A."/>
        </authorList>
    </citation>
    <scope>NUCLEOTIDE SEQUENCE [LARGE SCALE GENOMIC DNA]</scope>
    <source>
        <strain evidence="1 2">ID13488</strain>
    </source>
</reference>
<evidence type="ECO:0000313" key="1">
    <source>
        <dbReference type="EMBL" id="KAB8124530.1"/>
    </source>
</evidence>
<evidence type="ECO:0008006" key="3">
    <source>
        <dbReference type="Google" id="ProtNLM"/>
    </source>
</evidence>
<accession>A0ABQ6VWH4</accession>